<dbReference type="AlphaFoldDB" id="C5M9E6"/>
<dbReference type="PROSITE" id="PS50192">
    <property type="entry name" value="T_SNARE"/>
    <property type="match status" value="1"/>
</dbReference>
<organism evidence="7 8">
    <name type="scientific">Candida tropicalis (strain ATCC MYA-3404 / T1)</name>
    <name type="common">Yeast</name>
    <dbReference type="NCBI Taxonomy" id="294747"/>
    <lineage>
        <taxon>Eukaryota</taxon>
        <taxon>Fungi</taxon>
        <taxon>Dikarya</taxon>
        <taxon>Ascomycota</taxon>
        <taxon>Saccharomycotina</taxon>
        <taxon>Pichiomycetes</taxon>
        <taxon>Debaryomycetaceae</taxon>
        <taxon>Candida/Lodderomyces clade</taxon>
        <taxon>Candida</taxon>
    </lineage>
</organism>
<dbReference type="GO" id="GO:0007034">
    <property type="term" value="P:vacuolar transport"/>
    <property type="evidence" value="ECO:0007669"/>
    <property type="project" value="UniProtKB-ARBA"/>
</dbReference>
<accession>C5M9E6</accession>
<reference evidence="7 8" key="1">
    <citation type="journal article" date="2009" name="Nature">
        <title>Evolution of pathogenicity and sexual reproduction in eight Candida genomes.</title>
        <authorList>
            <person name="Butler G."/>
            <person name="Rasmussen M.D."/>
            <person name="Lin M.F."/>
            <person name="Santos M.A."/>
            <person name="Sakthikumar S."/>
            <person name="Munro C.A."/>
            <person name="Rheinbay E."/>
            <person name="Grabherr M."/>
            <person name="Forche A."/>
            <person name="Reedy J.L."/>
            <person name="Agrafioti I."/>
            <person name="Arnaud M.B."/>
            <person name="Bates S."/>
            <person name="Brown A.J."/>
            <person name="Brunke S."/>
            <person name="Costanzo M.C."/>
            <person name="Fitzpatrick D.A."/>
            <person name="de Groot P.W."/>
            <person name="Harris D."/>
            <person name="Hoyer L.L."/>
            <person name="Hube B."/>
            <person name="Klis F.M."/>
            <person name="Kodira C."/>
            <person name="Lennard N."/>
            <person name="Logue M.E."/>
            <person name="Martin R."/>
            <person name="Neiman A.M."/>
            <person name="Nikolaou E."/>
            <person name="Quail M.A."/>
            <person name="Quinn J."/>
            <person name="Santos M.C."/>
            <person name="Schmitzberger F.F."/>
            <person name="Sherlock G."/>
            <person name="Shah P."/>
            <person name="Silverstein K.A."/>
            <person name="Skrzypek M.S."/>
            <person name="Soll D."/>
            <person name="Staggs R."/>
            <person name="Stansfield I."/>
            <person name="Stumpf M.P."/>
            <person name="Sudbery P.E."/>
            <person name="Srikantha T."/>
            <person name="Zeng Q."/>
            <person name="Berman J."/>
            <person name="Berriman M."/>
            <person name="Heitman J."/>
            <person name="Gow N.A."/>
            <person name="Lorenz M.C."/>
            <person name="Birren B.W."/>
            <person name="Kellis M."/>
            <person name="Cuomo C.A."/>
        </authorList>
    </citation>
    <scope>NUCLEOTIDE SEQUENCE [LARGE SCALE GENOMIC DNA]</scope>
    <source>
        <strain evidence="8">ATCC MYA-3404 / T1</strain>
    </source>
</reference>
<evidence type="ECO:0008006" key="9">
    <source>
        <dbReference type="Google" id="ProtNLM"/>
    </source>
</evidence>
<dbReference type="GO" id="GO:0035091">
    <property type="term" value="F:phosphatidylinositol binding"/>
    <property type="evidence" value="ECO:0007669"/>
    <property type="project" value="InterPro"/>
</dbReference>
<evidence type="ECO:0000313" key="7">
    <source>
        <dbReference type="EMBL" id="EER34200.1"/>
    </source>
</evidence>
<dbReference type="GeneID" id="8298503"/>
<dbReference type="Gene3D" id="3.30.1520.10">
    <property type="entry name" value="Phox-like domain"/>
    <property type="match status" value="1"/>
</dbReference>
<dbReference type="GO" id="GO:0016192">
    <property type="term" value="P:vesicle-mediated transport"/>
    <property type="evidence" value="ECO:0007669"/>
    <property type="project" value="UniProtKB-ARBA"/>
</dbReference>
<dbReference type="PROSITE" id="PS50195">
    <property type="entry name" value="PX"/>
    <property type="match status" value="1"/>
</dbReference>
<evidence type="ECO:0000256" key="3">
    <source>
        <dbReference type="ARBA" id="ARBA00023054"/>
    </source>
</evidence>
<dbReference type="EMBL" id="GG692397">
    <property type="protein sequence ID" value="EER34200.1"/>
    <property type="molecule type" value="Genomic_DNA"/>
</dbReference>
<dbReference type="VEuPathDB" id="FungiDB:CTRG_03018"/>
<keyword evidence="3" id="KW-0175">Coiled coil</keyword>
<evidence type="ECO:0000259" key="5">
    <source>
        <dbReference type="PROSITE" id="PS50192"/>
    </source>
</evidence>
<evidence type="ECO:0000313" key="8">
    <source>
        <dbReference type="Proteomes" id="UP000002037"/>
    </source>
</evidence>
<gene>
    <name evidence="7" type="ORF">CTRG_03018</name>
</gene>
<dbReference type="FunFam" id="1.20.5.110:FF:000058">
    <property type="entry name" value="VAM7p Vacuolar SNARE protein"/>
    <property type="match status" value="1"/>
</dbReference>
<comment type="function">
    <text evidence="4">Essential for proper morphogenesis of the vacuole. May exist as structural reinforcement on the surface of the vacuolar membrane and be required for maintenance against rupture by osmotic pressure.</text>
</comment>
<proteinExistence type="predicted"/>
<dbReference type="SUPFAM" id="SSF64268">
    <property type="entry name" value="PX domain"/>
    <property type="match status" value="1"/>
</dbReference>
<comment type="subcellular location">
    <subcellularLocation>
        <location evidence="1">Vacuole</location>
    </subcellularLocation>
</comment>
<dbReference type="Gene3D" id="1.20.5.110">
    <property type="match status" value="1"/>
</dbReference>
<dbReference type="HOGENOM" id="CLU_033748_1_0_1"/>
<evidence type="ECO:0000256" key="4">
    <source>
        <dbReference type="ARBA" id="ARBA00054927"/>
    </source>
</evidence>
<dbReference type="Pfam" id="PF00787">
    <property type="entry name" value="PX"/>
    <property type="match status" value="1"/>
</dbReference>
<dbReference type="STRING" id="294747.C5M9E6"/>
<dbReference type="RefSeq" id="XP_002548721.1">
    <property type="nucleotide sequence ID" value="XM_002548675.1"/>
</dbReference>
<dbReference type="InterPro" id="IPR001683">
    <property type="entry name" value="PX_dom"/>
</dbReference>
<dbReference type="SMART" id="SM00397">
    <property type="entry name" value="t_SNARE"/>
    <property type="match status" value="1"/>
</dbReference>
<dbReference type="InterPro" id="IPR000727">
    <property type="entry name" value="T_SNARE_dom"/>
</dbReference>
<sequence length="304" mass="35489">MAVITIPSDTEIAGNTYYEINVKLPLRSFVVKKRYSEFESLVSNLCHQLGISNRDFPYSLPGKRIHWLNKAQVVEERKVSLAEFLNNIIQDTSLQNEKEVLSFLQLPSSFKFTKEMLTNNRADLESVEKNWYDVYRKLKSDIVNESATTINERIQLHNRINRSYQPRMIELLQTVSNVDHNEAIKRKQLIGQLQEKVDELLKNDQPRELKSKRVLGSGSTSVKETAETLPLDNRELLQHQIQIHKDQDKELEQLRVMIARQRQIGELINTEVEEQNAMLDRFNEEVDYTAGRIKQARSRARKIL</sequence>
<feature type="domain" description="T-SNARE coiled-coil homology" evidence="5">
    <location>
        <begin position="241"/>
        <end position="303"/>
    </location>
</feature>
<evidence type="ECO:0000256" key="2">
    <source>
        <dbReference type="ARBA" id="ARBA00022554"/>
    </source>
</evidence>
<dbReference type="CDD" id="cd15858">
    <property type="entry name" value="SNARE_VAM7"/>
    <property type="match status" value="1"/>
</dbReference>
<dbReference type="GO" id="GO:0097576">
    <property type="term" value="P:vacuole fusion"/>
    <property type="evidence" value="ECO:0007669"/>
    <property type="project" value="UniProtKB-ARBA"/>
</dbReference>
<dbReference type="eggNOG" id="KOG3202">
    <property type="taxonomic scope" value="Eukaryota"/>
</dbReference>
<evidence type="ECO:0000256" key="1">
    <source>
        <dbReference type="ARBA" id="ARBA00004116"/>
    </source>
</evidence>
<dbReference type="InterPro" id="IPR036871">
    <property type="entry name" value="PX_dom_sf"/>
</dbReference>
<feature type="domain" description="PX" evidence="6">
    <location>
        <begin position="1"/>
        <end position="111"/>
    </location>
</feature>
<dbReference type="CDD" id="cd06897">
    <property type="entry name" value="PX_SNARE"/>
    <property type="match status" value="1"/>
</dbReference>
<keyword evidence="8" id="KW-1185">Reference proteome</keyword>
<dbReference type="SMART" id="SM00312">
    <property type="entry name" value="PX"/>
    <property type="match status" value="1"/>
</dbReference>
<dbReference type="Proteomes" id="UP000002037">
    <property type="component" value="Unassembled WGS sequence"/>
</dbReference>
<keyword evidence="2" id="KW-0926">Vacuole</keyword>
<dbReference type="KEGG" id="ctp:CTRG_03018"/>
<dbReference type="GO" id="GO:0000329">
    <property type="term" value="C:fungal-type vacuole membrane"/>
    <property type="evidence" value="ECO:0007669"/>
    <property type="project" value="UniProtKB-ARBA"/>
</dbReference>
<protein>
    <recommendedName>
        <fullName evidence="9">Vacuolar morphogenesis protein 7</fullName>
    </recommendedName>
</protein>
<dbReference type="OrthoDB" id="428895at2759"/>
<name>C5M9E6_CANTT</name>
<evidence type="ECO:0000259" key="6">
    <source>
        <dbReference type="PROSITE" id="PS50195"/>
    </source>
</evidence>
<dbReference type="SUPFAM" id="SSF58038">
    <property type="entry name" value="SNARE fusion complex"/>
    <property type="match status" value="1"/>
</dbReference>